<dbReference type="Gene3D" id="1.10.3720.10">
    <property type="entry name" value="MetI-like"/>
    <property type="match status" value="1"/>
</dbReference>
<keyword evidence="2 7" id="KW-0813">Transport</keyword>
<keyword evidence="6 7" id="KW-0472">Membrane</keyword>
<evidence type="ECO:0000259" key="8">
    <source>
        <dbReference type="PROSITE" id="PS50928"/>
    </source>
</evidence>
<name>A0ABZ1BMB7_9FIRM</name>
<dbReference type="RefSeq" id="WP_324668235.1">
    <property type="nucleotide sequence ID" value="NZ_CP141614.1"/>
</dbReference>
<keyword evidence="4 7" id="KW-0812">Transmembrane</keyword>
<feature type="transmembrane region" description="Helical" evidence="7">
    <location>
        <begin position="289"/>
        <end position="310"/>
    </location>
</feature>
<evidence type="ECO:0000256" key="6">
    <source>
        <dbReference type="ARBA" id="ARBA00023136"/>
    </source>
</evidence>
<feature type="domain" description="ABC transmembrane type-1" evidence="8">
    <location>
        <begin position="90"/>
        <end position="306"/>
    </location>
</feature>
<protein>
    <submittedName>
        <fullName evidence="9">Sugar ABC transporter permease</fullName>
    </submittedName>
</protein>
<comment type="similarity">
    <text evidence="7">Belongs to the binding-protein-dependent transport system permease family.</text>
</comment>
<feature type="transmembrane region" description="Helical" evidence="7">
    <location>
        <begin position="170"/>
        <end position="190"/>
    </location>
</feature>
<dbReference type="SUPFAM" id="SSF161098">
    <property type="entry name" value="MetI-like"/>
    <property type="match status" value="1"/>
</dbReference>
<dbReference type="Pfam" id="PF00528">
    <property type="entry name" value="BPD_transp_1"/>
    <property type="match status" value="1"/>
</dbReference>
<dbReference type="PROSITE" id="PS50928">
    <property type="entry name" value="ABC_TM1"/>
    <property type="match status" value="1"/>
</dbReference>
<gene>
    <name evidence="9" type="ORF">VLY81_11075</name>
</gene>
<evidence type="ECO:0000256" key="3">
    <source>
        <dbReference type="ARBA" id="ARBA00022475"/>
    </source>
</evidence>
<dbReference type="EMBL" id="CP141614">
    <property type="protein sequence ID" value="WRP13962.1"/>
    <property type="molecule type" value="Genomic_DNA"/>
</dbReference>
<evidence type="ECO:0000256" key="4">
    <source>
        <dbReference type="ARBA" id="ARBA00022692"/>
    </source>
</evidence>
<evidence type="ECO:0000256" key="5">
    <source>
        <dbReference type="ARBA" id="ARBA00022989"/>
    </source>
</evidence>
<dbReference type="InterPro" id="IPR000515">
    <property type="entry name" value="MetI-like"/>
</dbReference>
<keyword evidence="5 7" id="KW-1133">Transmembrane helix</keyword>
<feature type="transmembrane region" description="Helical" evidence="7">
    <location>
        <begin position="233"/>
        <end position="259"/>
    </location>
</feature>
<evidence type="ECO:0000313" key="10">
    <source>
        <dbReference type="Proteomes" id="UP001333102"/>
    </source>
</evidence>
<keyword evidence="3" id="KW-1003">Cell membrane</keyword>
<evidence type="ECO:0000313" key="9">
    <source>
        <dbReference type="EMBL" id="WRP13962.1"/>
    </source>
</evidence>
<proteinExistence type="inferred from homology"/>
<evidence type="ECO:0000256" key="7">
    <source>
        <dbReference type="RuleBase" id="RU363032"/>
    </source>
</evidence>
<feature type="transmembrane region" description="Helical" evidence="7">
    <location>
        <begin position="30"/>
        <end position="59"/>
    </location>
</feature>
<sequence length="317" mass="34506">MSATRQSVQVASGVAGLASRWRYLPDRAELLGWIMLTPALLYVVILVGLPFVLAITLSFSTATAGSLSFSFVGLRNFSAVLHDPTFQRALKNTLLFTGVSQLLVIVLASIQARLLTIPFPGRRIVRFLLLLPWAAPVALSSMAWTWIYDSTFSVINWTLRFFGVLGPGQWLYWLGTPDLAMAAIIIVHVWRMMPFATVVLMAGLSSIPQDVQEAAIIDGASYWRRVLQIELPLLLPVVAVAVLFGVVFTSTDLSVVWLLTRGGPYNSTHVLASLAFQRGILGANLGEGAAIALFLFPVLLLAAVVMLRVARRSEVGA</sequence>
<dbReference type="Proteomes" id="UP001333102">
    <property type="component" value="Chromosome"/>
</dbReference>
<evidence type="ECO:0000256" key="1">
    <source>
        <dbReference type="ARBA" id="ARBA00004651"/>
    </source>
</evidence>
<feature type="transmembrane region" description="Helical" evidence="7">
    <location>
        <begin position="127"/>
        <end position="147"/>
    </location>
</feature>
<keyword evidence="10" id="KW-1185">Reference proteome</keyword>
<reference evidence="10" key="1">
    <citation type="submission" date="2023-12" db="EMBL/GenBank/DDBJ databases">
        <title>Novel isolates from deep terrestrial aquifers shed light on the physiology and ecology of the class Limnochordia.</title>
        <authorList>
            <person name="Karnachuk O.V."/>
            <person name="Lukina A.P."/>
            <person name="Avakyan M.R."/>
            <person name="Kadnikov V."/>
            <person name="Begmatov S."/>
            <person name="Beletsky A.V."/>
            <person name="Mardanov A.V."/>
            <person name="Ravin N.V."/>
        </authorList>
    </citation>
    <scope>NUCLEOTIDE SEQUENCE [LARGE SCALE GENOMIC DNA]</scope>
    <source>
        <strain evidence="10">LN</strain>
    </source>
</reference>
<dbReference type="PANTHER" id="PTHR43005">
    <property type="entry name" value="BLR7065 PROTEIN"/>
    <property type="match status" value="1"/>
</dbReference>
<dbReference type="PANTHER" id="PTHR43005:SF1">
    <property type="entry name" value="SPERMIDINE_PUTRESCINE TRANSPORT SYSTEM PERMEASE PROTEIN"/>
    <property type="match status" value="1"/>
</dbReference>
<dbReference type="InterPro" id="IPR035906">
    <property type="entry name" value="MetI-like_sf"/>
</dbReference>
<dbReference type="CDD" id="cd06261">
    <property type="entry name" value="TM_PBP2"/>
    <property type="match status" value="1"/>
</dbReference>
<organism evidence="9 10">
    <name type="scientific">Geochorda subterranea</name>
    <dbReference type="NCBI Taxonomy" id="3109564"/>
    <lineage>
        <taxon>Bacteria</taxon>
        <taxon>Bacillati</taxon>
        <taxon>Bacillota</taxon>
        <taxon>Limnochordia</taxon>
        <taxon>Limnochordales</taxon>
        <taxon>Geochordaceae</taxon>
        <taxon>Geochorda</taxon>
    </lineage>
</organism>
<accession>A0ABZ1BMB7</accession>
<comment type="subcellular location">
    <subcellularLocation>
        <location evidence="1 7">Cell membrane</location>
        <topology evidence="1 7">Multi-pass membrane protein</topology>
    </subcellularLocation>
</comment>
<evidence type="ECO:0000256" key="2">
    <source>
        <dbReference type="ARBA" id="ARBA00022448"/>
    </source>
</evidence>
<feature type="transmembrane region" description="Helical" evidence="7">
    <location>
        <begin position="94"/>
        <end position="115"/>
    </location>
</feature>